<feature type="domain" description="Death" evidence="2">
    <location>
        <begin position="554"/>
        <end position="612"/>
    </location>
</feature>
<evidence type="ECO:0000313" key="3">
    <source>
        <dbReference type="EMBL" id="CAC5425402.1"/>
    </source>
</evidence>
<gene>
    <name evidence="3" type="ORF">MCOR_57230</name>
</gene>
<name>A0A6J8F048_MYTCO</name>
<evidence type="ECO:0000259" key="2">
    <source>
        <dbReference type="PROSITE" id="PS50017"/>
    </source>
</evidence>
<feature type="coiled-coil region" evidence="1">
    <location>
        <begin position="444"/>
        <end position="492"/>
    </location>
</feature>
<dbReference type="OrthoDB" id="6074739at2759"/>
<dbReference type="CDD" id="cd01670">
    <property type="entry name" value="Death"/>
    <property type="match status" value="1"/>
</dbReference>
<dbReference type="Proteomes" id="UP000507470">
    <property type="component" value="Unassembled WGS sequence"/>
</dbReference>
<dbReference type="GO" id="GO:0007165">
    <property type="term" value="P:signal transduction"/>
    <property type="evidence" value="ECO:0007669"/>
    <property type="project" value="InterPro"/>
</dbReference>
<evidence type="ECO:0000256" key="1">
    <source>
        <dbReference type="SAM" id="Coils"/>
    </source>
</evidence>
<dbReference type="EMBL" id="CACVKT020010232">
    <property type="protein sequence ID" value="CAC5425402.1"/>
    <property type="molecule type" value="Genomic_DNA"/>
</dbReference>
<keyword evidence="4" id="KW-1185">Reference proteome</keyword>
<sequence length="616" mass="72264">MKLKEVKDYSMVLQNLDPTISASLTDDEDGDKRHREHSNLGFMSARLRPILDCRMPTLATKTAFLLPALDDMSRLHRRSMGVQQLETNPPRSLAKLRHSISSEIKGLSKKLSRLERNYYGVGKSLQHEVEKSILRLKGVLRMLNISEFSSKASLEKAIKDGSDSEKYKGDPNNIALIKELYGKIQTFMPSKFSDLIETCTHIKTLLEKYCVSFYDSETDHYLETAAHYQQQIEIWIETVSKSITNIKKLQKNYQDIMIHHTQFTSPVLAFCQKNECENVPVVLLFADGCTNIKAVMSVANNWIQADQNYPVFLRNDIDDLDRQREEKVRLLRDAKTKYHTLTYKLSQSEIEFDKALTEMETWKNKQESMKDEADNLRTLSIELQTELEFKEYRKKELRKRESEYSQETYIETYEMLTDEIHYAKDKMPPLKRQLAAVQYKLEWMTQKENQVKRMGKDIKDMKKELVDIRVDRERKEEEFEQLEKALDLARRIHRYKTSTDVTEKIFFSLPIGQKKGKDKLAKACETISEYIDQDWMLLYRQLPFYPKRGSHTIEKDISDINIDGARGPLENKAVAALKRWRRHHTRAKKADLVDALKKIRRHDVLSHIENSEMEEK</sequence>
<dbReference type="Gene3D" id="1.10.533.10">
    <property type="entry name" value="Death Domain, Fas"/>
    <property type="match status" value="1"/>
</dbReference>
<keyword evidence="1" id="KW-0175">Coiled coil</keyword>
<reference evidence="3 4" key="1">
    <citation type="submission" date="2020-06" db="EMBL/GenBank/DDBJ databases">
        <authorList>
            <person name="Li R."/>
            <person name="Bekaert M."/>
        </authorList>
    </citation>
    <scope>NUCLEOTIDE SEQUENCE [LARGE SCALE GENOMIC DNA]</scope>
    <source>
        <strain evidence="4">wild</strain>
    </source>
</reference>
<dbReference type="InterPro" id="IPR000488">
    <property type="entry name" value="Death_dom"/>
</dbReference>
<dbReference type="PROSITE" id="PS50017">
    <property type="entry name" value="DEATH_DOMAIN"/>
    <property type="match status" value="1"/>
</dbReference>
<dbReference type="InterPro" id="IPR011029">
    <property type="entry name" value="DEATH-like_dom_sf"/>
</dbReference>
<accession>A0A6J8F048</accession>
<proteinExistence type="predicted"/>
<evidence type="ECO:0000313" key="4">
    <source>
        <dbReference type="Proteomes" id="UP000507470"/>
    </source>
</evidence>
<protein>
    <recommendedName>
        <fullName evidence="2">Death domain-containing protein</fullName>
    </recommendedName>
</protein>
<feature type="coiled-coil region" evidence="1">
    <location>
        <begin position="317"/>
        <end position="379"/>
    </location>
</feature>
<dbReference type="AlphaFoldDB" id="A0A6J8F048"/>
<dbReference type="SUPFAM" id="SSF47986">
    <property type="entry name" value="DEATH domain"/>
    <property type="match status" value="1"/>
</dbReference>
<organism evidence="3 4">
    <name type="scientific">Mytilus coruscus</name>
    <name type="common">Sea mussel</name>
    <dbReference type="NCBI Taxonomy" id="42192"/>
    <lineage>
        <taxon>Eukaryota</taxon>
        <taxon>Metazoa</taxon>
        <taxon>Spiralia</taxon>
        <taxon>Lophotrochozoa</taxon>
        <taxon>Mollusca</taxon>
        <taxon>Bivalvia</taxon>
        <taxon>Autobranchia</taxon>
        <taxon>Pteriomorphia</taxon>
        <taxon>Mytilida</taxon>
        <taxon>Mytiloidea</taxon>
        <taxon>Mytilidae</taxon>
        <taxon>Mytilinae</taxon>
        <taxon>Mytilus</taxon>
    </lineage>
</organism>